<gene>
    <name evidence="3" type="ORF">A2372_02740</name>
</gene>
<keyword evidence="2" id="KW-0808">Transferase</keyword>
<evidence type="ECO:0008006" key="5">
    <source>
        <dbReference type="Google" id="ProtNLM"/>
    </source>
</evidence>
<evidence type="ECO:0000313" key="3">
    <source>
        <dbReference type="EMBL" id="OGM93290.1"/>
    </source>
</evidence>
<protein>
    <recommendedName>
        <fullName evidence="5">Glycosyl transferase family 11</fullName>
    </recommendedName>
</protein>
<dbReference type="EMBL" id="MGIT01000001">
    <property type="protein sequence ID" value="OGM93290.1"/>
    <property type="molecule type" value="Genomic_DNA"/>
</dbReference>
<dbReference type="InterPro" id="IPR002516">
    <property type="entry name" value="Glyco_trans_11"/>
</dbReference>
<dbReference type="Pfam" id="PF01531">
    <property type="entry name" value="Glyco_transf_11"/>
    <property type="match status" value="1"/>
</dbReference>
<dbReference type="STRING" id="1802559.A2372_02740"/>
<proteinExistence type="predicted"/>
<dbReference type="GO" id="GO:0008107">
    <property type="term" value="F:galactoside 2-alpha-L-fucosyltransferase activity"/>
    <property type="evidence" value="ECO:0007669"/>
    <property type="project" value="InterPro"/>
</dbReference>
<dbReference type="Gene3D" id="3.40.50.11350">
    <property type="match status" value="1"/>
</dbReference>
<dbReference type="PANTHER" id="PTHR11927">
    <property type="entry name" value="GALACTOSIDE 2-L-FUCOSYLTRANSFERASE"/>
    <property type="match status" value="1"/>
</dbReference>
<name>A0A1F8DXM1_9BACT</name>
<evidence type="ECO:0000256" key="2">
    <source>
        <dbReference type="ARBA" id="ARBA00022679"/>
    </source>
</evidence>
<dbReference type="CDD" id="cd11301">
    <property type="entry name" value="Fut1_Fut2_like"/>
    <property type="match status" value="1"/>
</dbReference>
<evidence type="ECO:0000256" key="1">
    <source>
        <dbReference type="ARBA" id="ARBA00022676"/>
    </source>
</evidence>
<comment type="caution">
    <text evidence="3">The sequence shown here is derived from an EMBL/GenBank/DDBJ whole genome shotgun (WGS) entry which is preliminary data.</text>
</comment>
<dbReference type="GO" id="GO:0016020">
    <property type="term" value="C:membrane"/>
    <property type="evidence" value="ECO:0007669"/>
    <property type="project" value="InterPro"/>
</dbReference>
<sequence>MIIIKLKGGLGNQMFQYACARHLAERNNDVLKLDISLYQPGNAPAGDTVRSYALGALSISAQVANEEEIRRVGGRRSSIILFLRKIIAKMRPIKSYVFDPAVLERKGDVYLGGFFQSERYFKDIETIIRNEFRLREPMGEQAQAMVRDIDGSDSVSLHIRRGDYVTNKNANAFHGTCSPEYYHAAIAEVMKKVRSPKFFIFSDDIEWAKADVGMPARAVYVSRDGITDHEELMLMSKCKHNIIANSSFSWWGAWLNANPQKIVIAPKRWANDTCVDTSDAVPAEWIRI</sequence>
<reference evidence="3 4" key="1">
    <citation type="journal article" date="2016" name="Nat. Commun.">
        <title>Thousands of microbial genomes shed light on interconnected biogeochemical processes in an aquifer system.</title>
        <authorList>
            <person name="Anantharaman K."/>
            <person name="Brown C.T."/>
            <person name="Hug L.A."/>
            <person name="Sharon I."/>
            <person name="Castelle C.J."/>
            <person name="Probst A.J."/>
            <person name="Thomas B.C."/>
            <person name="Singh A."/>
            <person name="Wilkins M.J."/>
            <person name="Karaoz U."/>
            <person name="Brodie E.L."/>
            <person name="Williams K.H."/>
            <person name="Hubbard S.S."/>
            <person name="Banfield J.F."/>
        </authorList>
    </citation>
    <scope>NUCLEOTIDE SEQUENCE [LARGE SCALE GENOMIC DNA]</scope>
</reference>
<evidence type="ECO:0000313" key="4">
    <source>
        <dbReference type="Proteomes" id="UP000176422"/>
    </source>
</evidence>
<dbReference type="GO" id="GO:0005975">
    <property type="term" value="P:carbohydrate metabolic process"/>
    <property type="evidence" value="ECO:0007669"/>
    <property type="project" value="InterPro"/>
</dbReference>
<keyword evidence="1" id="KW-0328">Glycosyltransferase</keyword>
<dbReference type="AlphaFoldDB" id="A0A1F8DXM1"/>
<accession>A0A1F8DXM1</accession>
<dbReference type="PANTHER" id="PTHR11927:SF9">
    <property type="entry name" value="L-FUCOSYLTRANSFERASE"/>
    <property type="match status" value="1"/>
</dbReference>
<organism evidence="3 4">
    <name type="scientific">Candidatus Wolfebacteria bacterium RIFOXYB1_FULL_54_12</name>
    <dbReference type="NCBI Taxonomy" id="1802559"/>
    <lineage>
        <taxon>Bacteria</taxon>
        <taxon>Candidatus Wolfeibacteriota</taxon>
    </lineage>
</organism>
<dbReference type="Proteomes" id="UP000176422">
    <property type="component" value="Unassembled WGS sequence"/>
</dbReference>